<evidence type="ECO:0000256" key="1">
    <source>
        <dbReference type="SAM" id="MobiDB-lite"/>
    </source>
</evidence>
<feature type="region of interest" description="Disordered" evidence="1">
    <location>
        <begin position="1"/>
        <end position="37"/>
    </location>
</feature>
<organism evidence="2 3">
    <name type="scientific">Lactuca saligna</name>
    <name type="common">Willowleaf lettuce</name>
    <dbReference type="NCBI Taxonomy" id="75948"/>
    <lineage>
        <taxon>Eukaryota</taxon>
        <taxon>Viridiplantae</taxon>
        <taxon>Streptophyta</taxon>
        <taxon>Embryophyta</taxon>
        <taxon>Tracheophyta</taxon>
        <taxon>Spermatophyta</taxon>
        <taxon>Magnoliopsida</taxon>
        <taxon>eudicotyledons</taxon>
        <taxon>Gunneridae</taxon>
        <taxon>Pentapetalae</taxon>
        <taxon>asterids</taxon>
        <taxon>campanulids</taxon>
        <taxon>Asterales</taxon>
        <taxon>Asteraceae</taxon>
        <taxon>Cichorioideae</taxon>
        <taxon>Cichorieae</taxon>
        <taxon>Lactucinae</taxon>
        <taxon>Lactuca</taxon>
    </lineage>
</organism>
<dbReference type="EMBL" id="OX465080">
    <property type="protein sequence ID" value="CAI9279267.1"/>
    <property type="molecule type" value="Genomic_DNA"/>
</dbReference>
<feature type="compositionally biased region" description="Polar residues" evidence="1">
    <location>
        <begin position="7"/>
        <end position="16"/>
    </location>
</feature>
<protein>
    <submittedName>
        <fullName evidence="2">Uncharacterized protein</fullName>
    </submittedName>
</protein>
<keyword evidence="3" id="KW-1185">Reference proteome</keyword>
<evidence type="ECO:0000313" key="3">
    <source>
        <dbReference type="Proteomes" id="UP001177003"/>
    </source>
</evidence>
<sequence>MVVAATSHHQQPQHNRPSPPFLPSITALPSSPSPPLS</sequence>
<dbReference type="AlphaFoldDB" id="A0AA36E290"/>
<dbReference type="Proteomes" id="UP001177003">
    <property type="component" value="Chromosome 4"/>
</dbReference>
<gene>
    <name evidence="2" type="ORF">LSALG_LOCUS19078</name>
</gene>
<proteinExistence type="predicted"/>
<accession>A0AA36E290</accession>
<reference evidence="2" key="1">
    <citation type="submission" date="2023-04" db="EMBL/GenBank/DDBJ databases">
        <authorList>
            <person name="Vijverberg K."/>
            <person name="Xiong W."/>
            <person name="Schranz E."/>
        </authorList>
    </citation>
    <scope>NUCLEOTIDE SEQUENCE</scope>
</reference>
<name>A0AA36E290_LACSI</name>
<evidence type="ECO:0000313" key="2">
    <source>
        <dbReference type="EMBL" id="CAI9279267.1"/>
    </source>
</evidence>